<feature type="compositionally biased region" description="Polar residues" evidence="2">
    <location>
        <begin position="368"/>
        <end position="378"/>
    </location>
</feature>
<feature type="compositionally biased region" description="Gly residues" evidence="2">
    <location>
        <begin position="1848"/>
        <end position="1874"/>
    </location>
</feature>
<feature type="compositionally biased region" description="Low complexity" evidence="2">
    <location>
        <begin position="1794"/>
        <end position="1804"/>
    </location>
</feature>
<accession>A0A069DYC3</accession>
<feature type="compositionally biased region" description="Polar residues" evidence="2">
    <location>
        <begin position="1682"/>
        <end position="1707"/>
    </location>
</feature>
<feature type="region of interest" description="Disordered" evidence="2">
    <location>
        <begin position="1906"/>
        <end position="1927"/>
    </location>
</feature>
<reference evidence="4" key="1">
    <citation type="journal article" date="2015" name="J. Med. Entomol.">
        <title>A Deep Insight Into the Sialotranscriptome of the Chagas Disease Vector, Panstrongylus megistus (Hemiptera: Heteroptera).</title>
        <authorList>
            <person name="Ribeiro J.M."/>
            <person name="Schwarz A."/>
            <person name="Francischetti I.M."/>
        </authorList>
    </citation>
    <scope>NUCLEOTIDE SEQUENCE</scope>
    <source>
        <tissue evidence="4">Salivary glands</tissue>
    </source>
</reference>
<dbReference type="InterPro" id="IPR036236">
    <property type="entry name" value="Znf_C2H2_sf"/>
</dbReference>
<keyword evidence="1" id="KW-0863">Zinc-finger</keyword>
<evidence type="ECO:0000259" key="3">
    <source>
        <dbReference type="PROSITE" id="PS50157"/>
    </source>
</evidence>
<feature type="compositionally biased region" description="Low complexity" evidence="2">
    <location>
        <begin position="1909"/>
        <end position="1927"/>
    </location>
</feature>
<feature type="non-terminal residue" evidence="4">
    <location>
        <position position="1"/>
    </location>
</feature>
<dbReference type="InterPro" id="IPR013087">
    <property type="entry name" value="Znf_C2H2_type"/>
</dbReference>
<feature type="domain" description="C2H2-type" evidence="3">
    <location>
        <begin position="1648"/>
        <end position="1676"/>
    </location>
</feature>
<feature type="compositionally biased region" description="Polar residues" evidence="2">
    <location>
        <begin position="1630"/>
        <end position="1639"/>
    </location>
</feature>
<feature type="domain" description="C2H2-type" evidence="3">
    <location>
        <begin position="1579"/>
        <end position="1607"/>
    </location>
</feature>
<feature type="region of interest" description="Disordered" evidence="2">
    <location>
        <begin position="1742"/>
        <end position="1892"/>
    </location>
</feature>
<dbReference type="GO" id="GO:0008270">
    <property type="term" value="F:zinc ion binding"/>
    <property type="evidence" value="ECO:0007669"/>
    <property type="project" value="UniProtKB-KW"/>
</dbReference>
<feature type="compositionally biased region" description="Low complexity" evidence="2">
    <location>
        <begin position="1835"/>
        <end position="1847"/>
    </location>
</feature>
<feature type="region of interest" description="Disordered" evidence="2">
    <location>
        <begin position="1622"/>
        <end position="1645"/>
    </location>
</feature>
<feature type="compositionally biased region" description="Basic and acidic residues" evidence="2">
    <location>
        <begin position="478"/>
        <end position="487"/>
    </location>
</feature>
<dbReference type="SMART" id="SM00355">
    <property type="entry name" value="ZnF_C2H2"/>
    <property type="match status" value="4"/>
</dbReference>
<feature type="compositionally biased region" description="Basic and acidic residues" evidence="2">
    <location>
        <begin position="32"/>
        <end position="46"/>
    </location>
</feature>
<organism evidence="4">
    <name type="scientific">Panstrongylus megistus</name>
    <dbReference type="NCBI Taxonomy" id="65343"/>
    <lineage>
        <taxon>Eukaryota</taxon>
        <taxon>Metazoa</taxon>
        <taxon>Ecdysozoa</taxon>
        <taxon>Arthropoda</taxon>
        <taxon>Hexapoda</taxon>
        <taxon>Insecta</taxon>
        <taxon>Pterygota</taxon>
        <taxon>Neoptera</taxon>
        <taxon>Paraneoptera</taxon>
        <taxon>Hemiptera</taxon>
        <taxon>Heteroptera</taxon>
        <taxon>Panheteroptera</taxon>
        <taxon>Cimicomorpha</taxon>
        <taxon>Reduviidae</taxon>
        <taxon>Triatominae</taxon>
        <taxon>Panstrongylus</taxon>
    </lineage>
</organism>
<feature type="compositionally biased region" description="Gly residues" evidence="2">
    <location>
        <begin position="1770"/>
        <end position="1782"/>
    </location>
</feature>
<feature type="compositionally biased region" description="Basic and acidic residues" evidence="2">
    <location>
        <begin position="198"/>
        <end position="208"/>
    </location>
</feature>
<feature type="region of interest" description="Disordered" evidence="2">
    <location>
        <begin position="142"/>
        <end position="161"/>
    </location>
</feature>
<feature type="region of interest" description="Disordered" evidence="2">
    <location>
        <begin position="398"/>
        <end position="503"/>
    </location>
</feature>
<keyword evidence="1" id="KW-0862">Zinc</keyword>
<feature type="compositionally biased region" description="Polar residues" evidence="2">
    <location>
        <begin position="168"/>
        <end position="179"/>
    </location>
</feature>
<feature type="region of interest" description="Disordered" evidence="2">
    <location>
        <begin position="168"/>
        <end position="386"/>
    </location>
</feature>
<feature type="compositionally biased region" description="Basic and acidic residues" evidence="2">
    <location>
        <begin position="545"/>
        <end position="564"/>
    </location>
</feature>
<feature type="compositionally biased region" description="Polar residues" evidence="2">
    <location>
        <begin position="211"/>
        <end position="224"/>
    </location>
</feature>
<evidence type="ECO:0000256" key="2">
    <source>
        <dbReference type="SAM" id="MobiDB-lite"/>
    </source>
</evidence>
<evidence type="ECO:0000313" key="4">
    <source>
        <dbReference type="EMBL" id="JAC88846.1"/>
    </source>
</evidence>
<dbReference type="PROSITE" id="PS00028">
    <property type="entry name" value="ZINC_FINGER_C2H2_1"/>
    <property type="match status" value="3"/>
</dbReference>
<name>A0A069DYC3_9HEMI</name>
<feature type="compositionally biased region" description="Low complexity" evidence="2">
    <location>
        <begin position="1742"/>
        <end position="1769"/>
    </location>
</feature>
<sequence>EESMTSNTETVSSTAAQVDNKDIPVLSPALEGDSKVESKAKGEKANKSSSTPFVEVKENIIIPPVVKEENIEKSKKMPLSQTTAVQTVDHYTTYTNEVPMLPISSTTPAPAAAGGGAVSSFLNVPIHSVKTASLICELSGTKKGDNLNKRGRPKRKSGEEASVALFHTMNSGRRSNSGARTEKNETTKIRKTKKGVARKSEMPGDKIVEQTVETSVSSNSPAKTNQRRGRGKPKVSSTVIHSAIQEPVVSSDLPEDEIKVKIESDDKEDKVKSGNDDKEVMVSAVEESKIRRKRKWSNSPIKKEANVSFNTEDINNGQTISPNQSSDNLSPTGEVKRKRGRPFGSLSRKSNGLPERRSSRCRARNSSVLEITPTSTRTAKFEKPDDILLFDEEEDLIKGSVQKRVMSTDKSPSKQSSELESQEKKRRNRWSGKQQPCRDNSPDTTTIVVQAEVHPEPSPRRIRKELTSSGAADEQVNLEEKPAEACRKTNLGRKKRSEQDRSHNFKSIKKLKTEVSVTTSVDEISVLEVEEIVMHNAFGDEDDEITSRMEKLESPSSIDKKEPSCPESSIVGVVNINDIKQDLKDEYIEETETKEEPGEIVDTTMNENENLETQVIEHTIQEFEKTSYVKKMKKKNKKKKKDITVGLLRSTSPQQFLSSVKKTKKISKDEKLKKNIKAAALSIARLKKKKKILQIKNDKRHDNKKEVVKVAGFSWEVSELAKSPEKSPATASTQLENNTIKSIESTSCPADTRDGILQPQTICSCSNRSSPIQQAAAAFAATSSTSVLHMAQATDINPPTPATFHYTLTKEDWLSQTTAPLASSTVHPVHPVPIVHQLATSSVSQTLCTLQPAILNHQHQQQAQNNVTSLIQVGACQTTVALNQQQQDISPSSAPVLHTPHIVNVPTTRQQTIGLNSTVTVGPKHSTSEAQPIQLVNSLQFTENSLINVSQQSTGQPLLPQQVSHTSVSHTMAQTAVQATSIYTSPLQHVSVSSQLEFHPPTKAIPATTVDQMVIPPPPSFQSSPPPHQLSVVESQQQMQISSTTSKQIPASFQSSVNPTLSINTVSSGRHQEIDIDPLAGVPLQPAISSPAVDPNTICSVPTSQLQCYPTNQSLSTEEGTIQPVLLNTLQSQQQSVVQNQQNFTSLPVVSTQIAEQPTNLISSVPSVSLSLTSSNIQSSQTVTPVIKTTASIQDCITPSSSNQLMMDQRLPAVSSSTIAPSLGTIIDSVNKLLNEPDLSTGGYSPLSHYSCMTDIHNYCTEDDITVLQHLGEAAAVEMQDDMPDLKSNINTRLQMTTECETDYWSPCDSKSLMDLDNQPPQEQPTPIAVHQQDIASNTASTSSNGYVLNQENTNRSLLNLQHLKDEINNSQGIRKRRASPALKLMDAYEGKEVVCPTCHSQFLGFSALQAHVEKAHNQHSSAQTSGSNNNSTVAQTGQVTSISRRVVLESCKGNRRVCHVCQRILPANLMMSHLSDEHALDHSSFLGDPNQDPACGERLKTKLATALGDLLDKAVHNLVLSKPRTESQLSAGAAELLSRLCAIRLKDSSFKQRLNPKEKPSDTDELIGAKLKELAKSYPCEFCGLKFISLCSKKKHQKLAHPTMKTPDQIIDTYSDIDEYENDWRGVPSPNSSNNDGTGDTGDTFHPTCSECGLSFPTLSEMMRHRTEDHGRQGRRLSSDIGMSSSRPHTPSSVHNSNVSCGSGSGRATPNNISTVSASNSSCLNNSTAVSLANTLSRLQQRTRSSSVETQSSCGGSSVTTTTNSSRGGRAGSKGRGGGNSGRTVTSSQMKIQQQQQQQQQCQVNPSEDDDGGDSSGKEAVKGKSRRSVNKKSNTPNSKKQQTTTTTGGGQQKCNNNGGGSSRSQRGSGGGGRAARRGSLQNKASTSVEEAAKAEQALLQLNRERSGSNISRNLNRTTNNTTSSTDTATTLATAVAVANNSNNCQLPNLQSNILI</sequence>
<feature type="region of interest" description="Disordered" evidence="2">
    <location>
        <begin position="1"/>
        <end position="51"/>
    </location>
</feature>
<dbReference type="EMBL" id="GBGD01000043">
    <property type="protein sequence ID" value="JAC88846.1"/>
    <property type="molecule type" value="mRNA"/>
</dbReference>
<feature type="compositionally biased region" description="Basic and acidic residues" evidence="2">
    <location>
        <begin position="256"/>
        <end position="280"/>
    </location>
</feature>
<feature type="compositionally biased region" description="Polar residues" evidence="2">
    <location>
        <begin position="431"/>
        <end position="448"/>
    </location>
</feature>
<proteinExistence type="evidence at transcript level"/>
<keyword evidence="1" id="KW-0479">Metal-binding</keyword>
<dbReference type="PROSITE" id="PS50157">
    <property type="entry name" value="ZINC_FINGER_C2H2_2"/>
    <property type="match status" value="2"/>
</dbReference>
<feature type="compositionally biased region" description="Polar residues" evidence="2">
    <location>
        <begin position="307"/>
        <end position="331"/>
    </location>
</feature>
<feature type="compositionally biased region" description="Polar residues" evidence="2">
    <location>
        <begin position="1"/>
        <end position="17"/>
    </location>
</feature>
<feature type="region of interest" description="Disordered" evidence="2">
    <location>
        <begin position="1667"/>
        <end position="1707"/>
    </location>
</feature>
<feature type="compositionally biased region" description="Polar residues" evidence="2">
    <location>
        <begin position="1419"/>
        <end position="1437"/>
    </location>
</feature>
<evidence type="ECO:0000256" key="1">
    <source>
        <dbReference type="PROSITE-ProRule" id="PRU00042"/>
    </source>
</evidence>
<feature type="region of interest" description="Disordered" evidence="2">
    <location>
        <begin position="545"/>
        <end position="567"/>
    </location>
</feature>
<feature type="region of interest" description="Disordered" evidence="2">
    <location>
        <begin position="1417"/>
        <end position="1437"/>
    </location>
</feature>
<dbReference type="SUPFAM" id="SSF57667">
    <property type="entry name" value="beta-beta-alpha zinc fingers"/>
    <property type="match status" value="1"/>
</dbReference>
<protein>
    <recommendedName>
        <fullName evidence="3">C2H2-type domain-containing protein</fullName>
    </recommendedName>
</protein>